<reference evidence="1 2" key="1">
    <citation type="submission" date="2018-11" db="EMBL/GenBank/DDBJ databases">
        <authorList>
            <person name="Mardanov A.V."/>
            <person name="Ravin N.V."/>
            <person name="Dedysh S.N."/>
        </authorList>
    </citation>
    <scope>NUCLEOTIDE SEQUENCE [LARGE SCALE GENOMIC DNA]</scope>
    <source>
        <strain evidence="1 2">AF10</strain>
    </source>
</reference>
<proteinExistence type="predicted"/>
<reference evidence="2" key="2">
    <citation type="submission" date="2019-02" db="EMBL/GenBank/DDBJ databases">
        <title>Granulicella sibirica sp. nov., a psychrotolerant acidobacterium isolated from an organic soil layer in forested tundra, West Siberia.</title>
        <authorList>
            <person name="Oshkin I.Y."/>
            <person name="Kulichevskaya I.S."/>
            <person name="Rijpstra W.I.C."/>
            <person name="Sinninghe Damste J.S."/>
            <person name="Rakitin A.L."/>
            <person name="Ravin N.V."/>
            <person name="Dedysh S.N."/>
        </authorList>
    </citation>
    <scope>NUCLEOTIDE SEQUENCE [LARGE SCALE GENOMIC DNA]</scope>
    <source>
        <strain evidence="2">AF10</strain>
    </source>
</reference>
<gene>
    <name evidence="1" type="ORF">GRAN_1329</name>
</gene>
<evidence type="ECO:0000313" key="2">
    <source>
        <dbReference type="Proteomes" id="UP000289437"/>
    </source>
</evidence>
<dbReference type="AlphaFoldDB" id="A0A4Q0T7M1"/>
<dbReference type="EMBL" id="RDSM01000001">
    <property type="protein sequence ID" value="RXH58019.1"/>
    <property type="molecule type" value="Genomic_DNA"/>
</dbReference>
<dbReference type="Proteomes" id="UP000289437">
    <property type="component" value="Unassembled WGS sequence"/>
</dbReference>
<evidence type="ECO:0000313" key="1">
    <source>
        <dbReference type="EMBL" id="RXH58019.1"/>
    </source>
</evidence>
<organism evidence="1 2">
    <name type="scientific">Granulicella sibirica</name>
    <dbReference type="NCBI Taxonomy" id="2479048"/>
    <lineage>
        <taxon>Bacteria</taxon>
        <taxon>Pseudomonadati</taxon>
        <taxon>Acidobacteriota</taxon>
        <taxon>Terriglobia</taxon>
        <taxon>Terriglobales</taxon>
        <taxon>Acidobacteriaceae</taxon>
        <taxon>Granulicella</taxon>
    </lineage>
</organism>
<dbReference type="InterPro" id="IPR017801">
    <property type="entry name" value="DUF3738"/>
</dbReference>
<comment type="caution">
    <text evidence="1">The sequence shown here is derived from an EMBL/GenBank/DDBJ whole genome shotgun (WGS) entry which is preliminary data.</text>
</comment>
<sequence>MVYWVDVSHYPASVPTVTFQGDTVAFTATANDLSGSFAGTMAADHGTIAGRWTQGIGARSGFASQAMTMTRAAKGIAWVIPPPLGSDAKIIAANLDPTFEVTTVKPHDPKVMGGGWRWIGARRFEATMPVGALLGDIYGLQREQIIGAPDWVFKDVYDYAGVPDLPGWPTLDQRYSMERKMLQERFGLKVHTETREMSAVILTTAKGGSRMAPSVMVDPGVTFTMHPAPGNSGFVFTAQNSSMGDFKRALQNFVERPVVEKTELTGQFDFDLTFMPYDSMFGGRVHLPPAESGVTAPGLYTAMQEQLGLKLSPFKGQVEVLVIDHIDRPSPN</sequence>
<keyword evidence="2" id="KW-1185">Reference proteome</keyword>
<accession>A0A4Q0T7M1</accession>
<dbReference type="Pfam" id="PF12543">
    <property type="entry name" value="DUF3738"/>
    <property type="match status" value="1"/>
</dbReference>
<dbReference type="NCBIfam" id="TIGR03435">
    <property type="entry name" value="Soli_TIGR03435"/>
    <property type="match status" value="1"/>
</dbReference>
<protein>
    <submittedName>
        <fullName evidence="1">CHP03435 domain-containing protein</fullName>
    </submittedName>
</protein>
<name>A0A4Q0T7M1_9BACT</name>